<dbReference type="GO" id="GO:0000455">
    <property type="term" value="P:enzyme-directed rRNA pseudouridine synthesis"/>
    <property type="evidence" value="ECO:0007669"/>
    <property type="project" value="UniProtKB-ARBA"/>
</dbReference>
<sequence length="328" mass="36747">MPLTFERIVSEKMWGKRLDHYLIISGIGLSRNQVAKLINEGGVLVNQKKAKPSYRVKPGDQIVAQLPSSVQKPVQIEPEPMDLNIVYEDEEVIVVDKPKGVIVHPARGNTKGTLVQGLLYHCQLPQSPNSKIRPGVIHRLDKDTTGLLVFAKTDSALTFLGRQIEARKINREYLALAWGDFPTNSGTIDAPIGRSTLDRKKMAVTPFSARRAITSYQVLERFGIATYLQLKLLTGRTHQIRVHMLHYGHPIVGDPDYGGRSKSVIKHRNQEPIFKTILSMLARQALHAAKLGFIHPKTKEYLEFTSPLPDDIKQVLEYLSRIGSNLPG</sequence>
<dbReference type="AlphaFoldDB" id="A0A7C6A829"/>
<evidence type="ECO:0000256" key="1">
    <source>
        <dbReference type="ARBA" id="ARBA00010876"/>
    </source>
</evidence>
<evidence type="ECO:0000259" key="6">
    <source>
        <dbReference type="SMART" id="SM00363"/>
    </source>
</evidence>
<evidence type="ECO:0000313" key="7">
    <source>
        <dbReference type="EMBL" id="HHS51550.1"/>
    </source>
</evidence>
<dbReference type="GO" id="GO:0120159">
    <property type="term" value="F:rRNA pseudouridine synthase activity"/>
    <property type="evidence" value="ECO:0007669"/>
    <property type="project" value="UniProtKB-ARBA"/>
</dbReference>
<evidence type="ECO:0000256" key="3">
    <source>
        <dbReference type="PIRSR" id="PIRSR606225-1"/>
    </source>
</evidence>
<dbReference type="Pfam" id="PF00849">
    <property type="entry name" value="PseudoU_synth_2"/>
    <property type="match status" value="1"/>
</dbReference>
<feature type="active site" evidence="3">
    <location>
        <position position="141"/>
    </location>
</feature>
<dbReference type="InterPro" id="IPR036986">
    <property type="entry name" value="S4_RNA-bd_sf"/>
</dbReference>
<comment type="function">
    <text evidence="5">Responsible for synthesis of pseudouridine from uracil.</text>
</comment>
<comment type="similarity">
    <text evidence="1 5">Belongs to the pseudouridine synthase RluA family.</text>
</comment>
<dbReference type="PANTHER" id="PTHR21600">
    <property type="entry name" value="MITOCHONDRIAL RNA PSEUDOURIDINE SYNTHASE"/>
    <property type="match status" value="1"/>
</dbReference>
<dbReference type="PANTHER" id="PTHR21600:SF44">
    <property type="entry name" value="RIBOSOMAL LARGE SUBUNIT PSEUDOURIDINE SYNTHASE D"/>
    <property type="match status" value="1"/>
</dbReference>
<dbReference type="EC" id="5.4.99.-" evidence="5"/>
<dbReference type="GO" id="GO:0003723">
    <property type="term" value="F:RNA binding"/>
    <property type="evidence" value="ECO:0007669"/>
    <property type="project" value="UniProtKB-KW"/>
</dbReference>
<accession>A0A7C6A829</accession>
<dbReference type="EMBL" id="DTLI01000036">
    <property type="protein sequence ID" value="HHS51550.1"/>
    <property type="molecule type" value="Genomic_DNA"/>
</dbReference>
<dbReference type="PROSITE" id="PS50889">
    <property type="entry name" value="S4"/>
    <property type="match status" value="1"/>
</dbReference>
<evidence type="ECO:0000256" key="5">
    <source>
        <dbReference type="RuleBase" id="RU362028"/>
    </source>
</evidence>
<dbReference type="SUPFAM" id="SSF55174">
    <property type="entry name" value="Alpha-L RNA-binding motif"/>
    <property type="match status" value="1"/>
</dbReference>
<dbReference type="Gene3D" id="3.10.290.10">
    <property type="entry name" value="RNA-binding S4 domain"/>
    <property type="match status" value="1"/>
</dbReference>
<dbReference type="CDD" id="cd02869">
    <property type="entry name" value="PseudoU_synth_RluA_like"/>
    <property type="match status" value="1"/>
</dbReference>
<comment type="catalytic activity">
    <reaction evidence="5">
        <text>a uridine in RNA = a pseudouridine in RNA</text>
        <dbReference type="Rhea" id="RHEA:48348"/>
        <dbReference type="Rhea" id="RHEA-COMP:12068"/>
        <dbReference type="Rhea" id="RHEA-COMP:12069"/>
        <dbReference type="ChEBI" id="CHEBI:65314"/>
        <dbReference type="ChEBI" id="CHEBI:65315"/>
    </reaction>
</comment>
<reference evidence="7" key="1">
    <citation type="journal article" date="2020" name="mSystems">
        <title>Genome- and Community-Level Interaction Insights into Carbon Utilization and Element Cycling Functions of Hydrothermarchaeota in Hydrothermal Sediment.</title>
        <authorList>
            <person name="Zhou Z."/>
            <person name="Liu Y."/>
            <person name="Xu W."/>
            <person name="Pan J."/>
            <person name="Luo Z.H."/>
            <person name="Li M."/>
        </authorList>
    </citation>
    <scope>NUCLEOTIDE SEQUENCE [LARGE SCALE GENOMIC DNA]</scope>
    <source>
        <strain evidence="7">SpSt-876</strain>
    </source>
</reference>
<dbReference type="NCBIfam" id="TIGR00005">
    <property type="entry name" value="rluA_subfam"/>
    <property type="match status" value="1"/>
</dbReference>
<dbReference type="SUPFAM" id="SSF55120">
    <property type="entry name" value="Pseudouridine synthase"/>
    <property type="match status" value="1"/>
</dbReference>
<keyword evidence="4" id="KW-0694">RNA-binding</keyword>
<keyword evidence="2 5" id="KW-0413">Isomerase</keyword>
<dbReference type="InterPro" id="IPR050188">
    <property type="entry name" value="RluA_PseudoU_synthase"/>
</dbReference>
<proteinExistence type="inferred from homology"/>
<dbReference type="InterPro" id="IPR020103">
    <property type="entry name" value="PsdUridine_synth_cat_dom_sf"/>
</dbReference>
<evidence type="ECO:0000256" key="2">
    <source>
        <dbReference type="ARBA" id="ARBA00023235"/>
    </source>
</evidence>
<protein>
    <recommendedName>
        <fullName evidence="5">Pseudouridine synthase</fullName>
        <ecNumber evidence="5">5.4.99.-</ecNumber>
    </recommendedName>
</protein>
<dbReference type="SMART" id="SM00363">
    <property type="entry name" value="S4"/>
    <property type="match status" value="1"/>
</dbReference>
<dbReference type="InterPro" id="IPR006145">
    <property type="entry name" value="PsdUridine_synth_RsuA/RluA"/>
</dbReference>
<dbReference type="Gene3D" id="3.30.2350.10">
    <property type="entry name" value="Pseudouridine synthase"/>
    <property type="match status" value="1"/>
</dbReference>
<dbReference type="InterPro" id="IPR006224">
    <property type="entry name" value="PsdUridine_synth_RluA-like_CS"/>
</dbReference>
<organism evidence="7">
    <name type="scientific">candidate division WOR-3 bacterium</name>
    <dbReference type="NCBI Taxonomy" id="2052148"/>
    <lineage>
        <taxon>Bacteria</taxon>
        <taxon>Bacteria division WOR-3</taxon>
    </lineage>
</organism>
<dbReference type="Pfam" id="PF01479">
    <property type="entry name" value="S4"/>
    <property type="match status" value="1"/>
</dbReference>
<comment type="caution">
    <text evidence="7">The sequence shown here is derived from an EMBL/GenBank/DDBJ whole genome shotgun (WGS) entry which is preliminary data.</text>
</comment>
<dbReference type="InterPro" id="IPR002942">
    <property type="entry name" value="S4_RNA-bd"/>
</dbReference>
<dbReference type="PROSITE" id="PS01129">
    <property type="entry name" value="PSI_RLU"/>
    <property type="match status" value="1"/>
</dbReference>
<evidence type="ECO:0000256" key="4">
    <source>
        <dbReference type="PROSITE-ProRule" id="PRU00182"/>
    </source>
</evidence>
<dbReference type="CDD" id="cd00165">
    <property type="entry name" value="S4"/>
    <property type="match status" value="1"/>
</dbReference>
<name>A0A7C6A829_UNCW3</name>
<feature type="domain" description="RNA-binding S4" evidence="6">
    <location>
        <begin position="16"/>
        <end position="75"/>
    </location>
</feature>
<dbReference type="InterPro" id="IPR006225">
    <property type="entry name" value="PsdUridine_synth_RluC/D"/>
</dbReference>
<gene>
    <name evidence="7" type="ORF">ENW73_01610</name>
</gene>